<protein>
    <submittedName>
        <fullName evidence="1">Uncharacterized protein</fullName>
    </submittedName>
</protein>
<accession>A0A134BD62</accession>
<dbReference type="Proteomes" id="UP000070531">
    <property type="component" value="Unassembled WGS sequence"/>
</dbReference>
<dbReference type="AlphaFoldDB" id="A0A134BD62"/>
<reference evidence="1 2" key="1">
    <citation type="submission" date="2016-01" db="EMBL/GenBank/DDBJ databases">
        <authorList>
            <person name="Oliw E.H."/>
        </authorList>
    </citation>
    <scope>NUCLEOTIDE SEQUENCE [LARGE SCALE GENOMIC DNA]</scope>
    <source>
        <strain evidence="1 2">DNF00307</strain>
    </source>
</reference>
<dbReference type="EMBL" id="LSDL01000053">
    <property type="protein sequence ID" value="KXB77858.1"/>
    <property type="molecule type" value="Genomic_DNA"/>
</dbReference>
<dbReference type="PATRIC" id="fig|419005.5.peg.1229"/>
<proteinExistence type="predicted"/>
<evidence type="ECO:0000313" key="2">
    <source>
        <dbReference type="Proteomes" id="UP000070531"/>
    </source>
</evidence>
<organism evidence="1">
    <name type="scientific">Prevotella amnii</name>
    <dbReference type="NCBI Taxonomy" id="419005"/>
    <lineage>
        <taxon>Bacteria</taxon>
        <taxon>Pseudomonadati</taxon>
        <taxon>Bacteroidota</taxon>
        <taxon>Bacteroidia</taxon>
        <taxon>Bacteroidales</taxon>
        <taxon>Prevotellaceae</taxon>
        <taxon>Prevotella</taxon>
    </lineage>
</organism>
<comment type="caution">
    <text evidence="1">The sequence shown here is derived from an EMBL/GenBank/DDBJ whole genome shotgun (WGS) entry which is preliminary data.</text>
</comment>
<name>A0A134BD62_9BACT</name>
<sequence length="92" mass="10313">MPEIYWTLKCTKLRVATIVKQDAVNRVPHHVQIVGLNKLNIIKMSKEEMKMALVSDAQNLLDSEMHEIKGGYECETGCKVSCSVSCSTSKSR</sequence>
<gene>
    <name evidence="1" type="ORF">HMPREF1860_01223</name>
</gene>
<dbReference type="STRING" id="419005.HMPREF1860_01223"/>
<evidence type="ECO:0000313" key="1">
    <source>
        <dbReference type="EMBL" id="KXB77858.1"/>
    </source>
</evidence>